<comment type="caution">
    <text evidence="1">The sequence shown here is derived from an EMBL/GenBank/DDBJ whole genome shotgun (WGS) entry which is preliminary data.</text>
</comment>
<dbReference type="Proteomes" id="UP000325081">
    <property type="component" value="Unassembled WGS sequence"/>
</dbReference>
<name>A0A5A7QYJ9_STRAF</name>
<reference evidence="2" key="1">
    <citation type="journal article" date="2019" name="Curr. Biol.">
        <title>Genome Sequence of Striga asiatica Provides Insight into the Evolution of Plant Parasitism.</title>
        <authorList>
            <person name="Yoshida S."/>
            <person name="Kim S."/>
            <person name="Wafula E.K."/>
            <person name="Tanskanen J."/>
            <person name="Kim Y.M."/>
            <person name="Honaas L."/>
            <person name="Yang Z."/>
            <person name="Spallek T."/>
            <person name="Conn C.E."/>
            <person name="Ichihashi Y."/>
            <person name="Cheong K."/>
            <person name="Cui S."/>
            <person name="Der J.P."/>
            <person name="Gundlach H."/>
            <person name="Jiao Y."/>
            <person name="Hori C."/>
            <person name="Ishida J.K."/>
            <person name="Kasahara H."/>
            <person name="Kiba T."/>
            <person name="Kim M.S."/>
            <person name="Koo N."/>
            <person name="Laohavisit A."/>
            <person name="Lee Y.H."/>
            <person name="Lumba S."/>
            <person name="McCourt P."/>
            <person name="Mortimer J.C."/>
            <person name="Mutuku J.M."/>
            <person name="Nomura T."/>
            <person name="Sasaki-Sekimoto Y."/>
            <person name="Seto Y."/>
            <person name="Wang Y."/>
            <person name="Wakatake T."/>
            <person name="Sakakibara H."/>
            <person name="Demura T."/>
            <person name="Yamaguchi S."/>
            <person name="Yoneyama K."/>
            <person name="Manabe R.I."/>
            <person name="Nelson D.C."/>
            <person name="Schulman A.H."/>
            <person name="Timko M.P."/>
            <person name="dePamphilis C.W."/>
            <person name="Choi D."/>
            <person name="Shirasu K."/>
        </authorList>
    </citation>
    <scope>NUCLEOTIDE SEQUENCE [LARGE SCALE GENOMIC DNA]</scope>
    <source>
        <strain evidence="2">cv. UVA1</strain>
    </source>
</reference>
<evidence type="ECO:0000313" key="2">
    <source>
        <dbReference type="Proteomes" id="UP000325081"/>
    </source>
</evidence>
<accession>A0A5A7QYJ9</accession>
<feature type="non-terminal residue" evidence="1">
    <location>
        <position position="125"/>
    </location>
</feature>
<gene>
    <name evidence="1" type="ORF">STAS_27469</name>
</gene>
<feature type="non-terminal residue" evidence="1">
    <location>
        <position position="1"/>
    </location>
</feature>
<keyword evidence="2" id="KW-1185">Reference proteome</keyword>
<proteinExistence type="predicted"/>
<sequence length="125" mass="14050">STGETTVARTQTIYEKAKTPLSITSPGTDNWPSKDQLEKLIRFNERLGDGIRRIGESKDKLRSIYVLKTTAILPSVPELNGTLVYYKSPPLYKCFPLSFFRTINSEAVSLYHTGEGLHSRLGDRT</sequence>
<protein>
    <submittedName>
        <fullName evidence="1">3-ketosteroid-9-alpha-hydroxylase reductasesubunit</fullName>
    </submittedName>
</protein>
<evidence type="ECO:0000313" key="1">
    <source>
        <dbReference type="EMBL" id="GER50179.1"/>
    </source>
</evidence>
<organism evidence="1 2">
    <name type="scientific">Striga asiatica</name>
    <name type="common">Asiatic witchweed</name>
    <name type="synonym">Buchnera asiatica</name>
    <dbReference type="NCBI Taxonomy" id="4170"/>
    <lineage>
        <taxon>Eukaryota</taxon>
        <taxon>Viridiplantae</taxon>
        <taxon>Streptophyta</taxon>
        <taxon>Embryophyta</taxon>
        <taxon>Tracheophyta</taxon>
        <taxon>Spermatophyta</taxon>
        <taxon>Magnoliopsida</taxon>
        <taxon>eudicotyledons</taxon>
        <taxon>Gunneridae</taxon>
        <taxon>Pentapetalae</taxon>
        <taxon>asterids</taxon>
        <taxon>lamiids</taxon>
        <taxon>Lamiales</taxon>
        <taxon>Orobanchaceae</taxon>
        <taxon>Buchnereae</taxon>
        <taxon>Striga</taxon>
    </lineage>
</organism>
<dbReference type="EMBL" id="BKCP01009126">
    <property type="protein sequence ID" value="GER50179.1"/>
    <property type="molecule type" value="Genomic_DNA"/>
</dbReference>
<dbReference type="AlphaFoldDB" id="A0A5A7QYJ9"/>